<dbReference type="InterPro" id="IPR046762">
    <property type="entry name" value="pAdhesive_17"/>
</dbReference>
<keyword evidence="10" id="KW-1185">Reference proteome</keyword>
<evidence type="ECO:0000256" key="3">
    <source>
        <dbReference type="ARBA" id="ARBA00022525"/>
    </source>
</evidence>
<keyword evidence="2" id="KW-0134">Cell wall</keyword>
<keyword evidence="3" id="KW-0964">Secreted</keyword>
<dbReference type="InterPro" id="IPR019931">
    <property type="entry name" value="LPXTG_anchor"/>
</dbReference>
<name>A0A2X4WVV9_LEDLE</name>
<organism evidence="9 10">
    <name type="scientific">Lederbergia lenta</name>
    <name type="common">Bacillus lentus</name>
    <dbReference type="NCBI Taxonomy" id="1467"/>
    <lineage>
        <taxon>Bacteria</taxon>
        <taxon>Bacillati</taxon>
        <taxon>Bacillota</taxon>
        <taxon>Bacilli</taxon>
        <taxon>Bacillales</taxon>
        <taxon>Bacillaceae</taxon>
        <taxon>Lederbergia</taxon>
    </lineage>
</organism>
<keyword evidence="7" id="KW-0812">Transmembrane</keyword>
<feature type="compositionally biased region" description="Polar residues" evidence="6">
    <location>
        <begin position="749"/>
        <end position="760"/>
    </location>
</feature>
<comment type="subcellular location">
    <subcellularLocation>
        <location evidence="1">Secreted</location>
        <location evidence="1">Cell wall</location>
        <topology evidence="1">Peptidoglycan-anchor</topology>
    </subcellularLocation>
</comment>
<dbReference type="KEGG" id="blen:NCTC4824_03702"/>
<dbReference type="EMBL" id="LS483476">
    <property type="protein sequence ID" value="SQI62612.1"/>
    <property type="molecule type" value="Genomic_DNA"/>
</dbReference>
<dbReference type="Gene3D" id="2.60.40.10">
    <property type="entry name" value="Immunoglobulins"/>
    <property type="match status" value="5"/>
</dbReference>
<reference evidence="9 10" key="1">
    <citation type="submission" date="2018-06" db="EMBL/GenBank/DDBJ databases">
        <authorList>
            <consortium name="Pathogen Informatics"/>
            <person name="Doyle S."/>
        </authorList>
    </citation>
    <scope>NUCLEOTIDE SEQUENCE [LARGE SCALE GENOMIC DNA]</scope>
    <source>
        <strain evidence="9 10">NCTC4824</strain>
    </source>
</reference>
<evidence type="ECO:0000256" key="2">
    <source>
        <dbReference type="ARBA" id="ARBA00022512"/>
    </source>
</evidence>
<feature type="region of interest" description="Disordered" evidence="6">
    <location>
        <begin position="736"/>
        <end position="772"/>
    </location>
</feature>
<gene>
    <name evidence="9" type="ORF">NCTC4824_03702</name>
</gene>
<feature type="compositionally biased region" description="Low complexity" evidence="6">
    <location>
        <begin position="761"/>
        <end position="772"/>
    </location>
</feature>
<dbReference type="Proteomes" id="UP000249134">
    <property type="component" value="Chromosome 1"/>
</dbReference>
<feature type="domain" description="Gram-positive cocci surface proteins LPxTG" evidence="8">
    <location>
        <begin position="775"/>
        <end position="808"/>
    </location>
</feature>
<protein>
    <submittedName>
        <fullName evidence="9">Peptidase M30, hyicolysin</fullName>
    </submittedName>
</protein>
<keyword evidence="7" id="KW-0472">Membrane</keyword>
<dbReference type="InterPro" id="IPR013783">
    <property type="entry name" value="Ig-like_fold"/>
</dbReference>
<accession>A0A2X4WVV9</accession>
<evidence type="ECO:0000256" key="4">
    <source>
        <dbReference type="ARBA" id="ARBA00022729"/>
    </source>
</evidence>
<evidence type="ECO:0000256" key="5">
    <source>
        <dbReference type="ARBA" id="ARBA00023088"/>
    </source>
</evidence>
<evidence type="ECO:0000313" key="9">
    <source>
        <dbReference type="EMBL" id="SQI62612.1"/>
    </source>
</evidence>
<dbReference type="STRING" id="1348624.GCA_001591545_02080"/>
<dbReference type="InterPro" id="IPR041498">
    <property type="entry name" value="Big_6"/>
</dbReference>
<dbReference type="Pfam" id="PF17936">
    <property type="entry name" value="Big_6"/>
    <property type="match status" value="5"/>
</dbReference>
<keyword evidence="5" id="KW-0572">Peptidoglycan-anchor</keyword>
<dbReference type="Pfam" id="PF20609">
    <property type="entry name" value="pAdhesive_17"/>
    <property type="match status" value="1"/>
</dbReference>
<evidence type="ECO:0000256" key="6">
    <source>
        <dbReference type="SAM" id="MobiDB-lite"/>
    </source>
</evidence>
<keyword evidence="7" id="KW-1133">Transmembrane helix</keyword>
<evidence type="ECO:0000313" key="10">
    <source>
        <dbReference type="Proteomes" id="UP000249134"/>
    </source>
</evidence>
<feature type="transmembrane region" description="Helical" evidence="7">
    <location>
        <begin position="781"/>
        <end position="802"/>
    </location>
</feature>
<evidence type="ECO:0000256" key="1">
    <source>
        <dbReference type="ARBA" id="ARBA00004168"/>
    </source>
</evidence>
<keyword evidence="4" id="KW-0732">Signal</keyword>
<evidence type="ECO:0000256" key="7">
    <source>
        <dbReference type="SAM" id="Phobius"/>
    </source>
</evidence>
<proteinExistence type="predicted"/>
<dbReference type="AlphaFoldDB" id="A0A2X4WVV9"/>
<dbReference type="PROSITE" id="PS50847">
    <property type="entry name" value="GRAM_POS_ANCHORING"/>
    <property type="match status" value="1"/>
</dbReference>
<evidence type="ECO:0000259" key="8">
    <source>
        <dbReference type="PROSITE" id="PS50847"/>
    </source>
</evidence>
<sequence length="808" mass="83134">MTAAGPADVRVEILPITMDDLGTLNETLNGVTTVLTGTVTEVLSVVDQLQSSLIPNELLTINGISELESAVDALNNIDDALTDLLAYEDTIETTIAEDGSITVDFSDGLGNHLETAINEVVVTLLEDVVTALNGVELAILPGAEEIPGVGLIIGGLNDLVNGVLGTVTGTVDEVVGLIDDITDGTIDLTNDLVGLQVIGQTSVNLNVNVDKPIGIIGDVEVTGAAVNTGVIDLELLGSLTDSTTVTFNDPDEGDGDADADDLILDIPSVNDVYNGDTEITGTGESGSTVQVEDGAGNELGTGVVAEDGNFTVELETPLVEGMELEVTQSQENENGETVESDPAYLTVQPSDDNGADGGITLEAPSVNDVYDGDTEITGTGESGSTIQVEDEAGNELGSGVVAEDGNFTVELETPLVEGMELEVTQSQENENGETVESDPAYLTVQPSDDNGADGGITLEAPSVNDVYDGDTEVTGTGESGATVQVEDEAGNELGTGVVAEDGNFTVELETPLVEGMELEVTQSQEDENGETVESDPAYVTVQPSDDNGADGGITLEAPSVNDVYDGDTEITGSGESGATVQVEDEAGNELGTGVVAEDGKFTVELETPLVEGMKLEVTQSQEDENGETVESDPVYVTVQPSEDNGADDGFTLEAPFVNDVYDGDTAVTGKGEPRSTVHVKNKAGNELGSGLVDEDGNFTVELGTPLVEGMELEVTQSQENENGERVESAPTNVTVQQVDTGDGDADGQPGTSGTPGNQGTNGNVSGFGNSNSNTLPNTATGIWTVGATGLGALLAGLGARLFGRRRKQ</sequence>